<dbReference type="AlphaFoldDB" id="G8ZW82"/>
<feature type="transmembrane region" description="Helical" evidence="1">
    <location>
        <begin position="82"/>
        <end position="100"/>
    </location>
</feature>
<evidence type="ECO:0000256" key="1">
    <source>
        <dbReference type="SAM" id="Phobius"/>
    </source>
</evidence>
<keyword evidence="3" id="KW-1185">Reference proteome</keyword>
<evidence type="ECO:0000313" key="3">
    <source>
        <dbReference type="Proteomes" id="UP000005627"/>
    </source>
</evidence>
<dbReference type="OrthoDB" id="2128042at2759"/>
<feature type="transmembrane region" description="Helical" evidence="1">
    <location>
        <begin position="213"/>
        <end position="245"/>
    </location>
</feature>
<dbReference type="GeneID" id="11504353"/>
<accession>G8ZW82</accession>
<dbReference type="Pfam" id="PF16944">
    <property type="entry name" value="KCH"/>
    <property type="match status" value="1"/>
</dbReference>
<dbReference type="PANTHER" id="PTHR36424">
    <property type="entry name" value="PHEROMONE-REGULATED MEMBRANE PROTEIN 6"/>
    <property type="match status" value="1"/>
</dbReference>
<dbReference type="PANTHER" id="PTHR36424:SF1">
    <property type="entry name" value="LOW AFFINITY K(+) TRANSPORTER 1-RELATED"/>
    <property type="match status" value="1"/>
</dbReference>
<keyword evidence="1" id="KW-0472">Membrane</keyword>
<protein>
    <submittedName>
        <fullName evidence="2">Uncharacterized protein</fullName>
    </submittedName>
</protein>
<dbReference type="EMBL" id="HE616747">
    <property type="protein sequence ID" value="CCE92876.1"/>
    <property type="molecule type" value="Genomic_DNA"/>
</dbReference>
<dbReference type="GO" id="GO:0015079">
    <property type="term" value="F:potassium ion transmembrane transporter activity"/>
    <property type="evidence" value="ECO:0007669"/>
    <property type="project" value="InterPro"/>
</dbReference>
<dbReference type="KEGG" id="tdl:TDEL_0F00650"/>
<dbReference type="GO" id="GO:0005886">
    <property type="term" value="C:plasma membrane"/>
    <property type="evidence" value="ECO:0007669"/>
    <property type="project" value="InterPro"/>
</dbReference>
<keyword evidence="1" id="KW-1133">Transmembrane helix</keyword>
<keyword evidence="1" id="KW-0812">Transmembrane</keyword>
<organism evidence="2 3">
    <name type="scientific">Torulaspora delbrueckii</name>
    <name type="common">Yeast</name>
    <name type="synonym">Candida colliculosa</name>
    <dbReference type="NCBI Taxonomy" id="4950"/>
    <lineage>
        <taxon>Eukaryota</taxon>
        <taxon>Fungi</taxon>
        <taxon>Dikarya</taxon>
        <taxon>Ascomycota</taxon>
        <taxon>Saccharomycotina</taxon>
        <taxon>Saccharomycetes</taxon>
        <taxon>Saccharomycetales</taxon>
        <taxon>Saccharomycetaceae</taxon>
        <taxon>Torulaspora</taxon>
    </lineage>
</organism>
<dbReference type="Proteomes" id="UP000005627">
    <property type="component" value="Chromosome 6"/>
</dbReference>
<reference evidence="2 3" key="1">
    <citation type="journal article" date="2011" name="Proc. Natl. Acad. Sci. U.S.A.">
        <title>Evolutionary erosion of yeast sex chromosomes by mating-type switching accidents.</title>
        <authorList>
            <person name="Gordon J.L."/>
            <person name="Armisen D."/>
            <person name="Proux-Wera E."/>
            <person name="Oheigeartaigh S.S."/>
            <person name="Byrne K.P."/>
            <person name="Wolfe K.H."/>
        </authorList>
    </citation>
    <scope>NUCLEOTIDE SEQUENCE [LARGE SCALE GENOMIC DNA]</scope>
    <source>
        <strain evidence="3">ATCC 10662 / CBS 1146 / NBRC 0425 / NCYC 2629 / NRRL Y-866</strain>
    </source>
</reference>
<dbReference type="InterPro" id="IPR031606">
    <property type="entry name" value="Kch1/2"/>
</dbReference>
<proteinExistence type="predicted"/>
<dbReference type="STRING" id="1076872.G8ZW82"/>
<feature type="transmembrane region" description="Helical" evidence="1">
    <location>
        <begin position="35"/>
        <end position="62"/>
    </location>
</feature>
<name>G8ZW82_TORDE</name>
<gene>
    <name evidence="2" type="primary">TDEL0F00650</name>
    <name evidence="2" type="ORF">TDEL_0F00650</name>
</gene>
<dbReference type="eggNOG" id="ENOG502QVFG">
    <property type="taxonomic scope" value="Eukaryota"/>
</dbReference>
<sequence>MIFRNEWKYSINAKTFDNVDPSLFRNFRFCTLFNYIVWSWGLTLLKVALFVSDVYTCIKLLAYNPWSNNIIQPYLPFRISKWLFSGCILASIVLLIWETISGIRIYRTRNIALTYINDFSRTAYSLSNYNFFCVLNKISPTGAYQKVAFYTFFEIKSCIRLLFTDTPRQVINGLTLWSVLVTVKPNSSLGDLESFDGLIAKIRTIAQTNHEEAVLLSFMLFSFIIWAFFISRLVLALLCSVYVYYKLINKHRHSGLREFVCVTISRNIDALVERRRKKLANLSNKSTATFEEYQYAFNNDSSAELLKQHPTFSRTSTNDLEAQKEKIEDDFNETTKPVEVTSAIKDSFEPVVMESVQPLMSTESLVRPRPPPISTKHSFESEKICTPTRAHTRIPFPQRNDSLLERRERIANEDYEHYTRGNK</sequence>
<dbReference type="InParanoid" id="G8ZW82"/>
<dbReference type="FunCoup" id="G8ZW82">
    <property type="interactions" value="30"/>
</dbReference>
<dbReference type="RefSeq" id="XP_003682087.1">
    <property type="nucleotide sequence ID" value="XM_003682039.1"/>
</dbReference>
<evidence type="ECO:0000313" key="2">
    <source>
        <dbReference type="EMBL" id="CCE92876.1"/>
    </source>
</evidence>
<dbReference type="HOGENOM" id="CLU_036942_1_0_1"/>